<dbReference type="AlphaFoldDB" id="A0A9W6CRU3"/>
<dbReference type="Proteomes" id="UP001245370">
    <property type="component" value="Unassembled WGS sequence"/>
</dbReference>
<keyword evidence="4" id="KW-1185">Reference proteome</keyword>
<sequence>MTAAFEPSAIQRRALTALATYTTLTLSLMAELKVGPRRQLGAELATLERKGWIGSTAEAPLVSGVKRLPFLFWLTPRGAETFAALPGGFPVRGAAMTLDTMREIEHRLGIVAVHVALRQWAADSGVNVPWFVSDFDPRAAALHKATTLTFGGLGRFQPDGIGAVETAPGETRLVVLEVERGGAQGQLQTFRRKLPYLRQLSERRLVEREYESPFGVRFLVVFATANMRERALRRWPEPGAAVWERFFVKDLDELKGGFNGGWWRPGGERRPLFPI</sequence>
<evidence type="ECO:0000313" key="2">
    <source>
        <dbReference type="EMBL" id="MDR6336909.1"/>
    </source>
</evidence>
<dbReference type="Proteomes" id="UP001144397">
    <property type="component" value="Unassembled WGS sequence"/>
</dbReference>
<dbReference type="GeneID" id="95766114"/>
<reference evidence="1" key="1">
    <citation type="submission" date="2022-12" db="EMBL/GenBank/DDBJ databases">
        <title>Reference genome sequencing for broad-spectrum identification of bacterial and archaeal isolates by mass spectrometry.</title>
        <authorList>
            <person name="Sekiguchi Y."/>
            <person name="Tourlousse D.M."/>
        </authorList>
    </citation>
    <scope>NUCLEOTIDE SEQUENCE</scope>
    <source>
        <strain evidence="1">301</strain>
    </source>
</reference>
<comment type="caution">
    <text evidence="1">The sequence shown here is derived from an EMBL/GenBank/DDBJ whole genome shotgun (WGS) entry which is preliminary data.</text>
</comment>
<dbReference type="EMBL" id="BSDO01000023">
    <property type="protein sequence ID" value="GLI25669.1"/>
    <property type="molecule type" value="Genomic_DNA"/>
</dbReference>
<proteinExistence type="predicted"/>
<protein>
    <recommendedName>
        <fullName evidence="5">Replication-relaxation</fullName>
    </recommendedName>
</protein>
<evidence type="ECO:0000313" key="4">
    <source>
        <dbReference type="Proteomes" id="UP001245370"/>
    </source>
</evidence>
<dbReference type="EMBL" id="JAVDPY010000021">
    <property type="protein sequence ID" value="MDR6336909.1"/>
    <property type="molecule type" value="Genomic_DNA"/>
</dbReference>
<evidence type="ECO:0000313" key="3">
    <source>
        <dbReference type="Proteomes" id="UP001144397"/>
    </source>
</evidence>
<evidence type="ECO:0008006" key="5">
    <source>
        <dbReference type="Google" id="ProtNLM"/>
    </source>
</evidence>
<accession>A0A9W6CRU3</accession>
<evidence type="ECO:0000313" key="1">
    <source>
        <dbReference type="EMBL" id="GLI25669.1"/>
    </source>
</evidence>
<gene>
    <name evidence="2" type="ORF">GGQ86_005413</name>
    <name evidence="1" type="ORF">XFLAVUS301_53430</name>
</gene>
<organism evidence="1 3">
    <name type="scientific">Xanthobacter flavus</name>
    <dbReference type="NCBI Taxonomy" id="281"/>
    <lineage>
        <taxon>Bacteria</taxon>
        <taxon>Pseudomonadati</taxon>
        <taxon>Pseudomonadota</taxon>
        <taxon>Alphaproteobacteria</taxon>
        <taxon>Hyphomicrobiales</taxon>
        <taxon>Xanthobacteraceae</taxon>
        <taxon>Xanthobacter</taxon>
    </lineage>
</organism>
<dbReference type="RefSeq" id="WP_281810154.1">
    <property type="nucleotide sequence ID" value="NZ_BSDO01000023.1"/>
</dbReference>
<reference evidence="2 4" key="2">
    <citation type="submission" date="2023-07" db="EMBL/GenBank/DDBJ databases">
        <title>Genomic Encyclopedia of Type Strains, Phase IV (KMG-IV): sequencing the most valuable type-strain genomes for metagenomic binning, comparative biology and taxonomic classification.</title>
        <authorList>
            <person name="Goeker M."/>
        </authorList>
    </citation>
    <scope>NUCLEOTIDE SEQUENCE [LARGE SCALE GENOMIC DNA]</scope>
    <source>
        <strain evidence="2 4">DSM 338</strain>
    </source>
</reference>
<name>A0A9W6CRU3_XANFL</name>